<feature type="region of interest" description="Disordered" evidence="1">
    <location>
        <begin position="1"/>
        <end position="22"/>
    </location>
</feature>
<sequence>MSNAVGRSRPVSGNAAKPGAGSLEQAAAVDSYQAVKVLSTRFSLSRKQVKEIFGISERTQYRYERENPVLKPSVGDRLKRFRRILAQAVDLFEDEVEAERWLATSKVDLEGLAPLDLLGTDEGSKRVEQMLYRAEYGIFG</sequence>
<organism evidence="4 5">
    <name type="scientific">Gloeobacter morelensis MG652769</name>
    <dbReference type="NCBI Taxonomy" id="2781736"/>
    <lineage>
        <taxon>Bacteria</taxon>
        <taxon>Bacillati</taxon>
        <taxon>Cyanobacteriota</taxon>
        <taxon>Cyanophyceae</taxon>
        <taxon>Gloeobacterales</taxon>
        <taxon>Gloeobacteraceae</taxon>
        <taxon>Gloeobacter</taxon>
        <taxon>Gloeobacter morelensis</taxon>
    </lineage>
</organism>
<feature type="domain" description="Antitoxin Xre-like helix-turn-helix" evidence="3">
    <location>
        <begin position="33"/>
        <end position="83"/>
    </location>
</feature>
<dbReference type="EMBL" id="CP063845">
    <property type="protein sequence ID" value="UFP93769.1"/>
    <property type="molecule type" value="Genomic_DNA"/>
</dbReference>
<dbReference type="InterPro" id="IPR011979">
    <property type="entry name" value="Antitox_Xre"/>
</dbReference>
<accession>A0ABY3PJH6</accession>
<dbReference type="Pfam" id="PF09722">
    <property type="entry name" value="Xre_MbcA_ParS_C"/>
    <property type="match status" value="1"/>
</dbReference>
<dbReference type="Pfam" id="PF20432">
    <property type="entry name" value="Xre-like-HTH"/>
    <property type="match status" value="1"/>
</dbReference>
<evidence type="ECO:0000259" key="3">
    <source>
        <dbReference type="Pfam" id="PF20432"/>
    </source>
</evidence>
<reference evidence="4 5" key="1">
    <citation type="journal article" date="2021" name="Genome Biol. Evol.">
        <title>Complete Genome Sequencing of a Novel Gloeobacter Species from a Waterfall Cave in Mexico.</title>
        <authorList>
            <person name="Saw J.H."/>
            <person name="Cardona T."/>
            <person name="Montejano G."/>
        </authorList>
    </citation>
    <scope>NUCLEOTIDE SEQUENCE [LARGE SCALE GENOMIC DNA]</scope>
    <source>
        <strain evidence="4">MG652769</strain>
    </source>
</reference>
<dbReference type="Proteomes" id="UP001054846">
    <property type="component" value="Chromosome"/>
</dbReference>
<gene>
    <name evidence="4" type="ORF">ISF26_18595</name>
</gene>
<keyword evidence="5" id="KW-1185">Reference proteome</keyword>
<dbReference type="NCBIfam" id="TIGR02293">
    <property type="entry name" value="TAS_TIGR02293"/>
    <property type="match status" value="1"/>
</dbReference>
<dbReference type="InterPro" id="IPR024467">
    <property type="entry name" value="Xre/MbcA/ParS-like_toxin-bd"/>
</dbReference>
<evidence type="ECO:0000256" key="1">
    <source>
        <dbReference type="SAM" id="MobiDB-lite"/>
    </source>
</evidence>
<dbReference type="RefSeq" id="WP_230840822.1">
    <property type="nucleotide sequence ID" value="NZ_CP063845.1"/>
</dbReference>
<protein>
    <submittedName>
        <fullName evidence="4">DUF2384 domain-containing protein</fullName>
    </submittedName>
</protein>
<name>A0ABY3PJH6_9CYAN</name>
<evidence type="ECO:0000313" key="4">
    <source>
        <dbReference type="EMBL" id="UFP93769.1"/>
    </source>
</evidence>
<proteinExistence type="predicted"/>
<evidence type="ECO:0000313" key="5">
    <source>
        <dbReference type="Proteomes" id="UP001054846"/>
    </source>
</evidence>
<dbReference type="InterPro" id="IPR046847">
    <property type="entry name" value="Xre-like_HTH"/>
</dbReference>
<feature type="domain" description="Antitoxin Xre/MbcA/ParS-like toxin-binding" evidence="2">
    <location>
        <begin position="87"/>
        <end position="137"/>
    </location>
</feature>
<evidence type="ECO:0000259" key="2">
    <source>
        <dbReference type="Pfam" id="PF09722"/>
    </source>
</evidence>